<dbReference type="RefSeq" id="WP_123780359.1">
    <property type="nucleotide sequence ID" value="NZ_RKIK01000004.1"/>
</dbReference>
<feature type="chain" id="PRO_5018326598" description="Solitary outer membrane autotransporter-like beta-barrel domain-containing protein" evidence="1">
    <location>
        <begin position="20"/>
        <end position="325"/>
    </location>
</feature>
<dbReference type="AlphaFoldDB" id="A0A3N3E5F7"/>
<dbReference type="Pfam" id="PF11557">
    <property type="entry name" value="Omp_AT"/>
    <property type="match status" value="1"/>
</dbReference>
<dbReference type="EMBL" id="RKIK01000004">
    <property type="protein sequence ID" value="ROV61937.1"/>
    <property type="molecule type" value="Genomic_DNA"/>
</dbReference>
<reference evidence="3 4" key="1">
    <citation type="submission" date="2018-11" db="EMBL/GenBank/DDBJ databases">
        <title>Vibrio ponticus strain CAIM 1751 pathogenic for the snapper Lutjanus guttatus.</title>
        <authorList>
            <person name="Soto-Rodriguez S."/>
            <person name="Lozano-Olvera R."/>
            <person name="Gomez-Gil B."/>
        </authorList>
    </citation>
    <scope>NUCLEOTIDE SEQUENCE [LARGE SCALE GENOMIC DNA]</scope>
    <source>
        <strain evidence="3 4">CAIM 1751</strain>
    </source>
</reference>
<name>A0A3N3E5F7_9VIBR</name>
<accession>A0A3N3E5F7</accession>
<dbReference type="InterPro" id="IPR021621">
    <property type="entry name" value="Omp_AT"/>
</dbReference>
<feature type="signal peptide" evidence="1">
    <location>
        <begin position="1"/>
        <end position="19"/>
    </location>
</feature>
<feature type="domain" description="Solitary outer membrane autotransporter-like beta-barrel" evidence="2">
    <location>
        <begin position="8"/>
        <end position="324"/>
    </location>
</feature>
<protein>
    <recommendedName>
        <fullName evidence="2">Solitary outer membrane autotransporter-like beta-barrel domain-containing protein</fullName>
    </recommendedName>
</protein>
<evidence type="ECO:0000313" key="3">
    <source>
        <dbReference type="EMBL" id="ROV61937.1"/>
    </source>
</evidence>
<dbReference type="Proteomes" id="UP000278792">
    <property type="component" value="Unassembled WGS sequence"/>
</dbReference>
<keyword evidence="1" id="KW-0732">Signal</keyword>
<evidence type="ECO:0000256" key="1">
    <source>
        <dbReference type="SAM" id="SignalP"/>
    </source>
</evidence>
<proteinExistence type="predicted"/>
<comment type="caution">
    <text evidence="3">The sequence shown here is derived from an EMBL/GenBank/DDBJ whole genome shotgun (WGS) entry which is preliminary data.</text>
</comment>
<organism evidence="3 4">
    <name type="scientific">Vibrio ponticus</name>
    <dbReference type="NCBI Taxonomy" id="265668"/>
    <lineage>
        <taxon>Bacteria</taxon>
        <taxon>Pseudomonadati</taxon>
        <taxon>Pseudomonadota</taxon>
        <taxon>Gammaproteobacteria</taxon>
        <taxon>Vibrionales</taxon>
        <taxon>Vibrionaceae</taxon>
        <taxon>Vibrio</taxon>
    </lineage>
</organism>
<evidence type="ECO:0000313" key="4">
    <source>
        <dbReference type="Proteomes" id="UP000278792"/>
    </source>
</evidence>
<gene>
    <name evidence="3" type="ORF">EGH82_02335</name>
</gene>
<evidence type="ECO:0000259" key="2">
    <source>
        <dbReference type="Pfam" id="PF11557"/>
    </source>
</evidence>
<sequence length="325" mass="37116">MRTTLACLSVLLVSNTSYADKIKDQLQKESDYNYATSIVLSDSDVFTFGFSNFDPNEYLDLEDTSLGDPGSVDLKKKMSVTSLPFTLPLRRYGYSPYQSKLNGRVYLLSNEQDFYISNSATSDKLRELNLGGYLELEQEISLTRTLTVHNAIGTHLMYYKNDYQYRNDFLQDYRSQIDGVYLNTSSIATVGELSTTLKYTHNGRLGQWYIWSSPHYFNGVSMNLDNHDQQGNPEGWYWVNGIKVFYHIGNFGRSIQSFYTSFSRVDLGGDTEQPMNTDHYYETSFGWLMSPPFKIPFVMNIGIGMSLNYGSAFKGGSFVLFFNQA</sequence>